<dbReference type="Gene3D" id="3.40.50.2000">
    <property type="entry name" value="Glycogen Phosphorylase B"/>
    <property type="match status" value="2"/>
</dbReference>
<reference evidence="2 3" key="1">
    <citation type="submission" date="2017-05" db="EMBL/GenBank/DDBJ databases">
        <title>Complete and WGS of Bordetella genogroups.</title>
        <authorList>
            <person name="Spilker T."/>
            <person name="LiPuma J."/>
        </authorList>
    </citation>
    <scope>NUCLEOTIDE SEQUENCE [LARGE SCALE GENOMIC DNA]</scope>
    <source>
        <strain evidence="2 3">AU10456</strain>
    </source>
</reference>
<dbReference type="CDD" id="cd03801">
    <property type="entry name" value="GT4_PimA-like"/>
    <property type="match status" value="1"/>
</dbReference>
<evidence type="ECO:0000313" key="2">
    <source>
        <dbReference type="EMBL" id="OZI51962.1"/>
    </source>
</evidence>
<sequence length="329" mass="36674">MTAADANRQTDPARARRPLRILTWHVHGNYLYSLSHVPHTFVVPGTMDGRPGYGPLGKRIPWGPNLSQVAAGSLRDERFDCVIYQHANNLRDAERLLTPEQRRLPSLYLEHNPPEPHPTDTRHPFQHARGMLVHVTHYNAIMWDSGAMPARVIEHGVPAPAVRYGGEFARGIVVVNHLARRGRRIGLDLFETLRARHPLDLIGMGSEALGGLGEIPNMEVAAFMARYRYFFSPIRYASLGLSLVEAMLCGLPVVGFAATELPTVIVNGQSGYVDTRPERLGEAMAALEHDPDLARRWGAAARLTALTRFGMERFVADWLRALDDLMETS</sequence>
<dbReference type="InterPro" id="IPR050194">
    <property type="entry name" value="Glycosyltransferase_grp1"/>
</dbReference>
<dbReference type="PANTHER" id="PTHR45947:SF3">
    <property type="entry name" value="SULFOQUINOVOSYL TRANSFERASE SQD2"/>
    <property type="match status" value="1"/>
</dbReference>
<keyword evidence="3" id="KW-1185">Reference proteome</keyword>
<accession>A0A261TS20</accession>
<evidence type="ECO:0000313" key="3">
    <source>
        <dbReference type="Proteomes" id="UP000216913"/>
    </source>
</evidence>
<dbReference type="GO" id="GO:0016757">
    <property type="term" value="F:glycosyltransferase activity"/>
    <property type="evidence" value="ECO:0007669"/>
    <property type="project" value="InterPro"/>
</dbReference>
<comment type="caution">
    <text evidence="2">The sequence shown here is derived from an EMBL/GenBank/DDBJ whole genome shotgun (WGS) entry which is preliminary data.</text>
</comment>
<dbReference type="Pfam" id="PF00534">
    <property type="entry name" value="Glycos_transf_1"/>
    <property type="match status" value="1"/>
</dbReference>
<organism evidence="2 3">
    <name type="scientific">Bordetella genomosp. 5</name>
    <dbReference type="NCBI Taxonomy" id="1395608"/>
    <lineage>
        <taxon>Bacteria</taxon>
        <taxon>Pseudomonadati</taxon>
        <taxon>Pseudomonadota</taxon>
        <taxon>Betaproteobacteria</taxon>
        <taxon>Burkholderiales</taxon>
        <taxon>Alcaligenaceae</taxon>
        <taxon>Bordetella</taxon>
    </lineage>
</organism>
<keyword evidence="2" id="KW-0808">Transferase</keyword>
<dbReference type="PANTHER" id="PTHR45947">
    <property type="entry name" value="SULFOQUINOVOSYL TRANSFERASE SQD2"/>
    <property type="match status" value="1"/>
</dbReference>
<dbReference type="EMBL" id="NEVP01000006">
    <property type="protein sequence ID" value="OZI51962.1"/>
    <property type="molecule type" value="Genomic_DNA"/>
</dbReference>
<dbReference type="OrthoDB" id="9794513at2"/>
<dbReference type="AlphaFoldDB" id="A0A261TS20"/>
<feature type="domain" description="Glycosyl transferase family 1" evidence="1">
    <location>
        <begin position="212"/>
        <end position="302"/>
    </location>
</feature>
<evidence type="ECO:0000259" key="1">
    <source>
        <dbReference type="Pfam" id="PF00534"/>
    </source>
</evidence>
<proteinExistence type="predicted"/>
<dbReference type="InterPro" id="IPR001296">
    <property type="entry name" value="Glyco_trans_1"/>
</dbReference>
<dbReference type="SUPFAM" id="SSF53756">
    <property type="entry name" value="UDP-Glycosyltransferase/glycogen phosphorylase"/>
    <property type="match status" value="1"/>
</dbReference>
<dbReference type="Proteomes" id="UP000216913">
    <property type="component" value="Unassembled WGS sequence"/>
</dbReference>
<dbReference type="RefSeq" id="WP_094799920.1">
    <property type="nucleotide sequence ID" value="NZ_NEVP01000006.1"/>
</dbReference>
<name>A0A261TS20_9BORD</name>
<gene>
    <name evidence="2" type="ORF">CAL25_10665</name>
</gene>
<protein>
    <submittedName>
        <fullName evidence="2">LPS biosynthesis transferase</fullName>
    </submittedName>
</protein>